<feature type="domain" description="HTH luxR-type" evidence="1">
    <location>
        <begin position="257"/>
        <end position="314"/>
    </location>
</feature>
<name>A0ABQ2LST2_9ACTN</name>
<dbReference type="SUPFAM" id="SSF46894">
    <property type="entry name" value="C-terminal effector domain of the bipartite response regulators"/>
    <property type="match status" value="1"/>
</dbReference>
<dbReference type="InterPro" id="IPR051797">
    <property type="entry name" value="TrmB-like"/>
</dbReference>
<protein>
    <recommendedName>
        <fullName evidence="1">HTH luxR-type domain-containing protein</fullName>
    </recommendedName>
</protein>
<sequence>MVTEHRAHEVGELCEAGGALYARALRDGRIHSSETGRAPCLRESGLLVPDDEDARWFRPVAPAVALPQLLDGIEKRIAQYRRREAALAASFQPLMGLHHGKFQGSATPGVTVLHGHPAINSTIGEILADSRHEVLTVQPGGRRPNVDQADAIRRTQEFIERGGRTRTLYQHTARYSPWATSYYEQLTGDVEVRTLDELPNRLLVFDRKVALIPADRDHGNALALRTPAVISYLVTVFDLMWRLATPMFPEAAYQPTKNGITPRQQAIAALLTEGLTDTEIAARLGMNVRTARVHIAKLSAVLKSTSRAQLGYLIGKSGILDHTH</sequence>
<keyword evidence="3" id="KW-1185">Reference proteome</keyword>
<dbReference type="PANTHER" id="PTHR34293">
    <property type="entry name" value="HTH-TYPE TRANSCRIPTIONAL REGULATOR TRMBL2"/>
    <property type="match status" value="1"/>
</dbReference>
<evidence type="ECO:0000313" key="2">
    <source>
        <dbReference type="EMBL" id="GGO42741.1"/>
    </source>
</evidence>
<organism evidence="2 3">
    <name type="scientific">Streptomyces lasiicapitis</name>
    <dbReference type="NCBI Taxonomy" id="1923961"/>
    <lineage>
        <taxon>Bacteria</taxon>
        <taxon>Bacillati</taxon>
        <taxon>Actinomycetota</taxon>
        <taxon>Actinomycetes</taxon>
        <taxon>Kitasatosporales</taxon>
        <taxon>Streptomycetaceae</taxon>
        <taxon>Streptomyces</taxon>
    </lineage>
</organism>
<gene>
    <name evidence="2" type="ORF">GCM10012286_24920</name>
</gene>
<reference evidence="3" key="1">
    <citation type="journal article" date="2019" name="Int. J. Syst. Evol. Microbiol.">
        <title>The Global Catalogue of Microorganisms (GCM) 10K type strain sequencing project: providing services to taxonomists for standard genome sequencing and annotation.</title>
        <authorList>
            <consortium name="The Broad Institute Genomics Platform"/>
            <consortium name="The Broad Institute Genome Sequencing Center for Infectious Disease"/>
            <person name="Wu L."/>
            <person name="Ma J."/>
        </authorList>
    </citation>
    <scope>NUCLEOTIDE SEQUENCE [LARGE SCALE GENOMIC DNA]</scope>
    <source>
        <strain evidence="3">CGMCC 4.7349</strain>
    </source>
</reference>
<dbReference type="Pfam" id="PF00196">
    <property type="entry name" value="GerE"/>
    <property type="match status" value="1"/>
</dbReference>
<dbReference type="Proteomes" id="UP000656881">
    <property type="component" value="Unassembled WGS sequence"/>
</dbReference>
<dbReference type="PRINTS" id="PR00038">
    <property type="entry name" value="HTHLUXR"/>
</dbReference>
<dbReference type="InterPro" id="IPR036388">
    <property type="entry name" value="WH-like_DNA-bd_sf"/>
</dbReference>
<dbReference type="InterPro" id="IPR000792">
    <property type="entry name" value="Tscrpt_reg_LuxR_C"/>
</dbReference>
<dbReference type="InterPro" id="IPR016032">
    <property type="entry name" value="Sig_transdc_resp-reg_C-effctor"/>
</dbReference>
<dbReference type="SMART" id="SM00421">
    <property type="entry name" value="HTH_LUXR"/>
    <property type="match status" value="1"/>
</dbReference>
<evidence type="ECO:0000259" key="1">
    <source>
        <dbReference type="SMART" id="SM00421"/>
    </source>
</evidence>
<accession>A0ABQ2LST2</accession>
<evidence type="ECO:0000313" key="3">
    <source>
        <dbReference type="Proteomes" id="UP000656881"/>
    </source>
</evidence>
<dbReference type="EMBL" id="BMNG01000005">
    <property type="protein sequence ID" value="GGO42741.1"/>
    <property type="molecule type" value="Genomic_DNA"/>
</dbReference>
<dbReference type="Gene3D" id="1.10.10.10">
    <property type="entry name" value="Winged helix-like DNA-binding domain superfamily/Winged helix DNA-binding domain"/>
    <property type="match status" value="1"/>
</dbReference>
<proteinExistence type="predicted"/>
<comment type="caution">
    <text evidence="2">The sequence shown here is derived from an EMBL/GenBank/DDBJ whole genome shotgun (WGS) entry which is preliminary data.</text>
</comment>
<dbReference type="PANTHER" id="PTHR34293:SF1">
    <property type="entry name" value="HTH-TYPE TRANSCRIPTIONAL REGULATOR TRMBL2"/>
    <property type="match status" value="1"/>
</dbReference>